<comment type="subcellular location">
    <subcellularLocation>
        <location evidence="1">Membrane</location>
        <topology evidence="1">Single-pass membrane protein</topology>
    </subcellularLocation>
</comment>
<evidence type="ECO:0008006" key="9">
    <source>
        <dbReference type="Google" id="ProtNLM"/>
    </source>
</evidence>
<dbReference type="GO" id="GO:0016020">
    <property type="term" value="C:membrane"/>
    <property type="evidence" value="ECO:0007669"/>
    <property type="project" value="UniProtKB-SubCell"/>
</dbReference>
<evidence type="ECO:0000256" key="2">
    <source>
        <dbReference type="ARBA" id="ARBA00022692"/>
    </source>
</evidence>
<keyword evidence="4 6" id="KW-0472">Membrane</keyword>
<evidence type="ECO:0000256" key="3">
    <source>
        <dbReference type="ARBA" id="ARBA00022989"/>
    </source>
</evidence>
<dbReference type="PANTHER" id="PTHR15549:SF26">
    <property type="entry name" value="AXIAL BUDDING PATTERN PROTEIN 2-RELATED"/>
    <property type="match status" value="1"/>
</dbReference>
<protein>
    <recommendedName>
        <fullName evidence="9">Mid2 domain-containing protein</fullName>
    </recommendedName>
</protein>
<name>A0AAN7UKV6_9PEZI</name>
<gene>
    <name evidence="7" type="ORF">RRF57_003539</name>
</gene>
<dbReference type="EMBL" id="JAWHQM010000006">
    <property type="protein sequence ID" value="KAK5627824.1"/>
    <property type="molecule type" value="Genomic_DNA"/>
</dbReference>
<feature type="transmembrane region" description="Helical" evidence="6">
    <location>
        <begin position="167"/>
        <end position="191"/>
    </location>
</feature>
<comment type="caution">
    <text evidence="7">The sequence shown here is derived from an EMBL/GenBank/DDBJ whole genome shotgun (WGS) entry which is preliminary data.</text>
</comment>
<feature type="region of interest" description="Disordered" evidence="5">
    <location>
        <begin position="125"/>
        <end position="163"/>
    </location>
</feature>
<keyword evidence="8" id="KW-1185">Reference proteome</keyword>
<accession>A0AAN7UKV6</accession>
<dbReference type="Proteomes" id="UP001305414">
    <property type="component" value="Unassembled WGS sequence"/>
</dbReference>
<keyword evidence="3 6" id="KW-1133">Transmembrane helix</keyword>
<evidence type="ECO:0000313" key="8">
    <source>
        <dbReference type="Proteomes" id="UP001305414"/>
    </source>
</evidence>
<evidence type="ECO:0000313" key="7">
    <source>
        <dbReference type="EMBL" id="KAK5627824.1"/>
    </source>
</evidence>
<reference evidence="7 8" key="1">
    <citation type="submission" date="2023-10" db="EMBL/GenBank/DDBJ databases">
        <title>Draft genome sequence of Xylaria bambusicola isolate GMP-LS, the root and basal stem rot pathogen of sugarcane in Indonesia.</title>
        <authorList>
            <person name="Selvaraj P."/>
            <person name="Muralishankar V."/>
            <person name="Muruganantham S."/>
            <person name="Sp S."/>
            <person name="Haryani S."/>
            <person name="Lau K.J.X."/>
            <person name="Naqvi N.I."/>
        </authorList>
    </citation>
    <scope>NUCLEOTIDE SEQUENCE [LARGE SCALE GENOMIC DNA]</scope>
    <source>
        <strain evidence="7">GMP-LS</strain>
    </source>
</reference>
<evidence type="ECO:0000256" key="5">
    <source>
        <dbReference type="SAM" id="MobiDB-lite"/>
    </source>
</evidence>
<evidence type="ECO:0000256" key="1">
    <source>
        <dbReference type="ARBA" id="ARBA00004167"/>
    </source>
</evidence>
<keyword evidence="2 6" id="KW-0812">Transmembrane</keyword>
<evidence type="ECO:0000256" key="6">
    <source>
        <dbReference type="SAM" id="Phobius"/>
    </source>
</evidence>
<organism evidence="7 8">
    <name type="scientific">Xylaria bambusicola</name>
    <dbReference type="NCBI Taxonomy" id="326684"/>
    <lineage>
        <taxon>Eukaryota</taxon>
        <taxon>Fungi</taxon>
        <taxon>Dikarya</taxon>
        <taxon>Ascomycota</taxon>
        <taxon>Pezizomycotina</taxon>
        <taxon>Sordariomycetes</taxon>
        <taxon>Xylariomycetidae</taxon>
        <taxon>Xylariales</taxon>
        <taxon>Xylariaceae</taxon>
        <taxon>Xylaria</taxon>
    </lineage>
</organism>
<proteinExistence type="predicted"/>
<evidence type="ECO:0000256" key="4">
    <source>
        <dbReference type="ARBA" id="ARBA00023136"/>
    </source>
</evidence>
<sequence>MSYDPIDHLGLTCPSGGDFYICQDSEIQFLGCCDINPCGSNGGNCPSSSLRPSGFDPNRYDEIKKQNCTSSSNNAQWFSCKLTKSTFLGCCTLDACTQGECPDEDLVGAVLSNDIKDKEAFLSSATTTSTSSTATPSSTDITVTPTSNPTSSPTGGSASDGSSGTPVAGIVGGVLGGLIALGLVILAYFLYRRRRRRALATAQVMATPPPPWSPYQDGFRSPGPVSPLSSAASPRGFSTTLGSMIGLSPKNNRWSFRTPAVRDTVVSDWAPIAHDGSHASQGFLAVTELDGSSRVVPGRTHTGAYYEVEGSVPDTRPREMASQ</sequence>
<dbReference type="PANTHER" id="PTHR15549">
    <property type="entry name" value="PAIRED IMMUNOGLOBULIN-LIKE TYPE 2 RECEPTOR"/>
    <property type="match status" value="1"/>
</dbReference>
<dbReference type="GO" id="GO:0071944">
    <property type="term" value="C:cell periphery"/>
    <property type="evidence" value="ECO:0007669"/>
    <property type="project" value="UniProtKB-ARBA"/>
</dbReference>
<dbReference type="AlphaFoldDB" id="A0AAN7UKV6"/>
<dbReference type="InterPro" id="IPR051694">
    <property type="entry name" value="Immunoregulatory_rcpt-like"/>
</dbReference>